<gene>
    <name evidence="1" type="ORF">BD626DRAFT_521806</name>
</gene>
<dbReference type="AlphaFoldDB" id="A0A550BTI3"/>
<sequence>MNCSRPGGIYIAWTMRMRYCDICVSTSDIFGTIEQALSQGGHPGRVLISNFVPALHCKGNVDLFVRSEVEAFVDTLMELQVRGAPPDVVSAWLELQRRRCRQAYEHMMWLDEWKRERDKIHLEAETREACRVWAQATYKKAVQPRIMGRFDSLVFECVVC</sequence>
<dbReference type="Proteomes" id="UP000320762">
    <property type="component" value="Unassembled WGS sequence"/>
</dbReference>
<proteinExistence type="predicted"/>
<comment type="caution">
    <text evidence="1">The sequence shown here is derived from an EMBL/GenBank/DDBJ whole genome shotgun (WGS) entry which is preliminary data.</text>
</comment>
<reference evidence="1 2" key="1">
    <citation type="journal article" date="2019" name="New Phytol.">
        <title>Comparative genomics reveals unique wood-decay strategies and fruiting body development in the Schizophyllaceae.</title>
        <authorList>
            <person name="Almasi E."/>
            <person name="Sahu N."/>
            <person name="Krizsan K."/>
            <person name="Balint B."/>
            <person name="Kovacs G.M."/>
            <person name="Kiss B."/>
            <person name="Cseklye J."/>
            <person name="Drula E."/>
            <person name="Henrissat B."/>
            <person name="Nagy I."/>
            <person name="Chovatia M."/>
            <person name="Adam C."/>
            <person name="LaButti K."/>
            <person name="Lipzen A."/>
            <person name="Riley R."/>
            <person name="Grigoriev I.V."/>
            <person name="Nagy L.G."/>
        </authorList>
    </citation>
    <scope>NUCLEOTIDE SEQUENCE [LARGE SCALE GENOMIC DNA]</scope>
    <source>
        <strain evidence="1 2">NL-1724</strain>
    </source>
</reference>
<accession>A0A550BTI3</accession>
<name>A0A550BTI3_9AGAR</name>
<keyword evidence="2" id="KW-1185">Reference proteome</keyword>
<evidence type="ECO:0000313" key="2">
    <source>
        <dbReference type="Proteomes" id="UP000320762"/>
    </source>
</evidence>
<dbReference type="EMBL" id="VDMD01000090">
    <property type="protein sequence ID" value="TRM55855.1"/>
    <property type="molecule type" value="Genomic_DNA"/>
</dbReference>
<protein>
    <submittedName>
        <fullName evidence="1">Uncharacterized protein</fullName>
    </submittedName>
</protein>
<evidence type="ECO:0000313" key="1">
    <source>
        <dbReference type="EMBL" id="TRM55855.1"/>
    </source>
</evidence>
<organism evidence="1 2">
    <name type="scientific">Schizophyllum amplum</name>
    <dbReference type="NCBI Taxonomy" id="97359"/>
    <lineage>
        <taxon>Eukaryota</taxon>
        <taxon>Fungi</taxon>
        <taxon>Dikarya</taxon>
        <taxon>Basidiomycota</taxon>
        <taxon>Agaricomycotina</taxon>
        <taxon>Agaricomycetes</taxon>
        <taxon>Agaricomycetidae</taxon>
        <taxon>Agaricales</taxon>
        <taxon>Schizophyllaceae</taxon>
        <taxon>Schizophyllum</taxon>
    </lineage>
</organism>